<evidence type="ECO:0000313" key="2">
    <source>
        <dbReference type="Proteomes" id="UP000561045"/>
    </source>
</evidence>
<gene>
    <name evidence="1" type="ORF">GGR36_001563</name>
</gene>
<keyword evidence="2" id="KW-1185">Reference proteome</keyword>
<organism evidence="1 2">
    <name type="scientific">Niveibacterium umoris</name>
    <dbReference type="NCBI Taxonomy" id="1193620"/>
    <lineage>
        <taxon>Bacteria</taxon>
        <taxon>Pseudomonadati</taxon>
        <taxon>Pseudomonadota</taxon>
        <taxon>Betaproteobacteria</taxon>
        <taxon>Rhodocyclales</taxon>
        <taxon>Rhodocyclaceae</taxon>
        <taxon>Niveibacterium</taxon>
    </lineage>
</organism>
<comment type="caution">
    <text evidence="1">The sequence shown here is derived from an EMBL/GenBank/DDBJ whole genome shotgun (WGS) entry which is preliminary data.</text>
</comment>
<dbReference type="RefSeq" id="WP_183634007.1">
    <property type="nucleotide sequence ID" value="NZ_BAABLE010000011.1"/>
</dbReference>
<sequence>MGTLSTQLAIGRGAGRQLPFPESLDSINEVAEPFRSLMAKRFAQEGAPRAIIHTPRFETYGLSVPENTLAIGSDFWWVAFANGESGVVAREASFAKTRVIELSQLLLHGELRLDAGEAESSCVVAFNMVGADLFRAVVHEILAGLPANPAANVGFGTTLKADPALPFKLRSAMQESMPATDPVRGLASWPEVTGKAGRPPVPAGLLATSDRYLCIILDALPPRSGQPPAGLNAWGKVVTFVNRAFPLAWTLLAVEQGSELCLLVGHGRASSLRIGLPSASVLALERVLDALRETPPLALH</sequence>
<reference evidence="1 2" key="1">
    <citation type="submission" date="2020-08" db="EMBL/GenBank/DDBJ databases">
        <title>Genomic Encyclopedia of Type Strains, Phase IV (KMG-IV): sequencing the most valuable type-strain genomes for metagenomic binning, comparative biology and taxonomic classification.</title>
        <authorList>
            <person name="Goeker M."/>
        </authorList>
    </citation>
    <scope>NUCLEOTIDE SEQUENCE [LARGE SCALE GENOMIC DNA]</scope>
    <source>
        <strain evidence="1 2">DSM 106739</strain>
    </source>
</reference>
<dbReference type="EMBL" id="JACIET010000001">
    <property type="protein sequence ID" value="MBB4012255.1"/>
    <property type="molecule type" value="Genomic_DNA"/>
</dbReference>
<protein>
    <submittedName>
        <fullName evidence="1">Uncharacterized protein</fullName>
    </submittedName>
</protein>
<dbReference type="Proteomes" id="UP000561045">
    <property type="component" value="Unassembled WGS sequence"/>
</dbReference>
<dbReference type="AlphaFoldDB" id="A0A840BGF0"/>
<proteinExistence type="predicted"/>
<evidence type="ECO:0000313" key="1">
    <source>
        <dbReference type="EMBL" id="MBB4012255.1"/>
    </source>
</evidence>
<accession>A0A840BGF0</accession>
<name>A0A840BGF0_9RHOO</name>